<dbReference type="PANTHER" id="PTHR33420:SF26">
    <property type="entry name" value="FIMBRIAL SUBUNIT"/>
    <property type="match status" value="1"/>
</dbReference>
<dbReference type="InterPro" id="IPR036937">
    <property type="entry name" value="Adhesion_dom_fimbrial_sf"/>
</dbReference>
<accession>A0ABX2W6C9</accession>
<dbReference type="Pfam" id="PF00419">
    <property type="entry name" value="Fimbrial"/>
    <property type="match status" value="1"/>
</dbReference>
<proteinExistence type="predicted"/>
<dbReference type="InterPro" id="IPR000259">
    <property type="entry name" value="Adhesion_dom_fimbrial"/>
</dbReference>
<sequence length="186" mass="20141">MININKLSVLFGLGFIFSTPILAETPMEFKGVLWESPCELAPESQGQTVLFGDRPLKDFQYPPGRSPEENFSIQLNNCTTTTLYSVVKLTFDGVRETNMGSQSDYWLRMGTGPNVGKLAVGILDVDGTSPLKLGEPHNQGAGTQLDSSTIVLNFKAVVQATPDALADQSVVAGDYSAQANFVLNYE</sequence>
<evidence type="ECO:0000313" key="2">
    <source>
        <dbReference type="EMBL" id="OAT26408.1"/>
    </source>
</evidence>
<comment type="caution">
    <text evidence="2">The sequence shown here is derived from an EMBL/GenBank/DDBJ whole genome shotgun (WGS) entry which is preliminary data.</text>
</comment>
<dbReference type="PANTHER" id="PTHR33420">
    <property type="entry name" value="FIMBRIAL SUBUNIT ELFA-RELATED"/>
    <property type="match status" value="1"/>
</dbReference>
<dbReference type="RefSeq" id="WP_083963368.1">
    <property type="nucleotide sequence ID" value="NZ_LXEQ01000047.1"/>
</dbReference>
<keyword evidence="3" id="KW-1185">Reference proteome</keyword>
<dbReference type="InterPro" id="IPR008966">
    <property type="entry name" value="Adhesion_dom_sf"/>
</dbReference>
<feature type="domain" description="Fimbrial-type adhesion" evidence="1">
    <location>
        <begin position="28"/>
        <end position="185"/>
    </location>
</feature>
<dbReference type="SUPFAM" id="SSF49401">
    <property type="entry name" value="Bacterial adhesins"/>
    <property type="match status" value="1"/>
</dbReference>
<dbReference type="Gene3D" id="2.60.40.1090">
    <property type="entry name" value="Fimbrial-type adhesion domain"/>
    <property type="match status" value="1"/>
</dbReference>
<gene>
    <name evidence="2" type="ORF">M976_03128</name>
</gene>
<name>A0ABX2W6C9_9ENTR</name>
<dbReference type="EMBL" id="LXEQ01000047">
    <property type="protein sequence ID" value="OAT26408.1"/>
    <property type="molecule type" value="Genomic_DNA"/>
</dbReference>
<organism evidence="2 3">
    <name type="scientific">Buttiauxella ferragutiae ATCC 51602</name>
    <dbReference type="NCBI Taxonomy" id="1354252"/>
    <lineage>
        <taxon>Bacteria</taxon>
        <taxon>Pseudomonadati</taxon>
        <taxon>Pseudomonadota</taxon>
        <taxon>Gammaproteobacteria</taxon>
        <taxon>Enterobacterales</taxon>
        <taxon>Enterobacteriaceae</taxon>
        <taxon>Buttiauxella</taxon>
    </lineage>
</organism>
<evidence type="ECO:0000313" key="3">
    <source>
        <dbReference type="Proteomes" id="UP000078407"/>
    </source>
</evidence>
<reference evidence="2 3" key="1">
    <citation type="submission" date="2016-04" db="EMBL/GenBank/DDBJ databases">
        <title>ATOL: Assembling a taxonomically balanced genome-scale reconstruction of the evolutionary history of the Enterobacteriaceae.</title>
        <authorList>
            <person name="Plunkett G.III."/>
            <person name="Neeno-Eckwall E.C."/>
            <person name="Glasner J.D."/>
            <person name="Perna N.T."/>
        </authorList>
    </citation>
    <scope>NUCLEOTIDE SEQUENCE [LARGE SCALE GENOMIC DNA]</scope>
    <source>
        <strain evidence="2 3">ATCC 51602</strain>
    </source>
</reference>
<dbReference type="InterPro" id="IPR050263">
    <property type="entry name" value="Bact_Fimbrial_Adh_Pro"/>
</dbReference>
<protein>
    <submittedName>
        <fullName evidence="2">Fimbrial subunit</fullName>
    </submittedName>
</protein>
<evidence type="ECO:0000259" key="1">
    <source>
        <dbReference type="Pfam" id="PF00419"/>
    </source>
</evidence>
<dbReference type="Proteomes" id="UP000078407">
    <property type="component" value="Unassembled WGS sequence"/>
</dbReference>